<dbReference type="InterPro" id="IPR011545">
    <property type="entry name" value="DEAD/DEAH_box_helicase_dom"/>
</dbReference>
<dbReference type="PROSITE" id="PS51192">
    <property type="entry name" value="HELICASE_ATP_BIND_1"/>
    <property type="match status" value="1"/>
</dbReference>
<evidence type="ECO:0000256" key="3">
    <source>
        <dbReference type="ARBA" id="ARBA00022806"/>
    </source>
</evidence>
<organism evidence="7 10">
    <name type="scientific">Paraburkholderia rhynchosiae</name>
    <dbReference type="NCBI Taxonomy" id="487049"/>
    <lineage>
        <taxon>Bacteria</taxon>
        <taxon>Pseudomonadati</taxon>
        <taxon>Pseudomonadota</taxon>
        <taxon>Betaproteobacteria</taxon>
        <taxon>Burkholderiales</taxon>
        <taxon>Burkholderiaceae</taxon>
        <taxon>Paraburkholderia</taxon>
    </lineage>
</organism>
<evidence type="ECO:0000313" key="8">
    <source>
        <dbReference type="EMBL" id="PMS30300.1"/>
    </source>
</evidence>
<keyword evidence="2" id="KW-0378">Hydrolase</keyword>
<dbReference type="SMART" id="SM00382">
    <property type="entry name" value="AAA"/>
    <property type="match status" value="1"/>
</dbReference>
<dbReference type="Proteomes" id="UP000235659">
    <property type="component" value="Unassembled WGS sequence"/>
</dbReference>
<dbReference type="SMART" id="SM00487">
    <property type="entry name" value="DEXDc"/>
    <property type="match status" value="1"/>
</dbReference>
<dbReference type="EMBL" id="CADIJZ010000010">
    <property type="protein sequence ID" value="CAB3690643.1"/>
    <property type="molecule type" value="Genomic_DNA"/>
</dbReference>
<evidence type="ECO:0000313" key="9">
    <source>
        <dbReference type="Proteomes" id="UP000235659"/>
    </source>
</evidence>
<keyword evidence="3" id="KW-0347">Helicase</keyword>
<dbReference type="PROSITE" id="PS51194">
    <property type="entry name" value="HELICASE_CTER"/>
    <property type="match status" value="1"/>
</dbReference>
<dbReference type="RefSeq" id="WP_102632953.1">
    <property type="nucleotide sequence ID" value="NZ_CADIJZ010000010.1"/>
</dbReference>
<protein>
    <recommendedName>
        <fullName evidence="11">DEAD/DEAH box helicase</fullName>
    </recommendedName>
</protein>
<evidence type="ECO:0000259" key="6">
    <source>
        <dbReference type="PROSITE" id="PS51194"/>
    </source>
</evidence>
<dbReference type="GO" id="GO:0004386">
    <property type="term" value="F:helicase activity"/>
    <property type="evidence" value="ECO:0007669"/>
    <property type="project" value="UniProtKB-KW"/>
</dbReference>
<dbReference type="InterPro" id="IPR003593">
    <property type="entry name" value="AAA+_ATPase"/>
</dbReference>
<dbReference type="SMART" id="SM00490">
    <property type="entry name" value="HELICc"/>
    <property type="match status" value="1"/>
</dbReference>
<dbReference type="PANTHER" id="PTHR47961:SF10">
    <property type="entry name" value="ATP-DEPENDENT DNA HELICASE HEL308"/>
    <property type="match status" value="1"/>
</dbReference>
<dbReference type="Proteomes" id="UP000494205">
    <property type="component" value="Unassembled WGS sequence"/>
</dbReference>
<dbReference type="Gene3D" id="3.40.50.300">
    <property type="entry name" value="P-loop containing nucleotide triphosphate hydrolases"/>
    <property type="match status" value="2"/>
</dbReference>
<reference evidence="8 9" key="1">
    <citation type="submission" date="2018-01" db="EMBL/GenBank/DDBJ databases">
        <title>Whole genome analyses suggest that Burkholderia sensu lato contains two further novel genera in the rhizoxinica-symbiotica group Mycetohabitans gen. nov., and Trinickia gen. nov.: implications for the evolution of diazotrophy and nodulation in the Burkholderiaceae.</title>
        <authorList>
            <person name="Estrada-de los Santos P."/>
            <person name="Palmer M."/>
            <person name="Chavez-Ramirez B."/>
            <person name="Beukes C."/>
            <person name="Steenkamp E.T."/>
            <person name="Hirsch A.M."/>
            <person name="Manyaka P."/>
            <person name="Maluk M."/>
            <person name="Lafos M."/>
            <person name="Crook M."/>
            <person name="Gross E."/>
            <person name="Simon M.F."/>
            <person name="Bueno dos Reis Junior F."/>
            <person name="Poole P.S."/>
            <person name="Venter S.N."/>
            <person name="James E.K."/>
        </authorList>
    </citation>
    <scope>NUCLEOTIDE SEQUENCE [LARGE SCALE GENOMIC DNA]</scope>
    <source>
        <strain evidence="8 9">WSM 3937</strain>
    </source>
</reference>
<dbReference type="InterPro" id="IPR050474">
    <property type="entry name" value="Hel308_SKI2-like"/>
</dbReference>
<reference evidence="7 10" key="2">
    <citation type="submission" date="2020-04" db="EMBL/GenBank/DDBJ databases">
        <authorList>
            <person name="De Canck E."/>
        </authorList>
    </citation>
    <scope>NUCLEOTIDE SEQUENCE [LARGE SCALE GENOMIC DNA]</scope>
    <source>
        <strain evidence="7 10">LMG 27174</strain>
    </source>
</reference>
<evidence type="ECO:0008006" key="11">
    <source>
        <dbReference type="Google" id="ProtNLM"/>
    </source>
</evidence>
<dbReference type="AlphaFoldDB" id="A0A2N7WLK6"/>
<evidence type="ECO:0000313" key="10">
    <source>
        <dbReference type="Proteomes" id="UP000494205"/>
    </source>
</evidence>
<keyword evidence="9" id="KW-1185">Reference proteome</keyword>
<dbReference type="GO" id="GO:0005524">
    <property type="term" value="F:ATP binding"/>
    <property type="evidence" value="ECO:0007669"/>
    <property type="project" value="UniProtKB-KW"/>
</dbReference>
<dbReference type="InterPro" id="IPR027417">
    <property type="entry name" value="P-loop_NTPase"/>
</dbReference>
<feature type="domain" description="Helicase ATP-binding" evidence="5">
    <location>
        <begin position="265"/>
        <end position="438"/>
    </location>
</feature>
<dbReference type="SUPFAM" id="SSF52540">
    <property type="entry name" value="P-loop containing nucleoside triphosphate hydrolases"/>
    <property type="match status" value="1"/>
</dbReference>
<proteinExistence type="predicted"/>
<dbReference type="InterPro" id="IPR014001">
    <property type="entry name" value="Helicase_ATP-bd"/>
</dbReference>
<sequence length="1009" mass="110253">MFTIEQLSGCLSQPWFAEGYHSLERNLFLTRLGQPHESLDRAVRKQLKRFSQAVISSAADWENPRAGDARLLCQYAADIEASLSMDGDGDAQEIHLSHLKAIFLYELAGLPGASSSHAARNGFDPGLRTFFTRETNSIWRNATGDWKTFPTQSVASSDDTDEAAPDLLEHSLSEILTAAGRGIQETGVSGMEEGDLKLLGNLAGDFALGLTGDDVLALRKLLALRAANSSLSVVPKQSSLSIEDLRAISAPVELWPAQAVALKAGLLDSDMRSFGFAAPTGTGKTALTRILIANALRANPGSKIFYICPSRALVHEVWSDLSVSLSGIGANVFEAGGHLTAHESLGATAGSPDVIVFTPERADLLLRVDPEFLESTSLVIVDEAHHIEQGSRGVLLEFYLWRLRRLIPASARIVQLSAVAPNISELTSWLSAKEATRAIMVDSRTGRLRVGLLNRTASGAAHLRFQQGEPYTVLPDGALPGDEIEGLAMLANSMAKNSIVLVLCMSPGSAERVAKAVADLRDEVQVVNDDISERLDAWVERELHPESELRTHYKKRVLFHHAQMPPRVRLGIEEAVRAKKVDVICATTTLAEGVNFPFSTVIVESLVGHGYQLSPRALWNIAGRAGRFGVDTEGLCILYRPELWARRLRDNKIEDYLQTALPDIPPVKSALAQGIAKLNELVESGKLSMNALNSVSLSEIKVDGKATADAKSVRALLNIMRVGYAHASSTGIVDINADDAPEYESQLLASLQLSKSERAFAEDVGKRQRRVVKKATDENPALIEIAARVGWSLEAQSNIYTWLKTREDWQLEQFGNLVLGGYVLNVSSVSYLIGPVAKHLLAFDGEALGGAYSYLAEKWLTGTPLSRFEVKHGTFGQMIAKIYGRMQYLLPWGLFGMHELLEYEAKRRGMVVGDGVSALSVLSAEGVPNFDALTLTLSLAIERADATRLSQAYKPFRSKATPIVGWLAALPWNRAEEIVRGIDQRRVDPTFRALHRRLVRERTQQETKG</sequence>
<evidence type="ECO:0000256" key="1">
    <source>
        <dbReference type="ARBA" id="ARBA00022741"/>
    </source>
</evidence>
<dbReference type="PANTHER" id="PTHR47961">
    <property type="entry name" value="DNA POLYMERASE THETA, PUTATIVE (AFU_ORTHOLOGUE AFUA_1G05260)-RELATED"/>
    <property type="match status" value="1"/>
</dbReference>
<name>A0A2N7WLK6_9BURK</name>
<accession>A0A2N7WLK6</accession>
<keyword evidence="4" id="KW-0067">ATP-binding</keyword>
<evidence type="ECO:0000256" key="2">
    <source>
        <dbReference type="ARBA" id="ARBA00022801"/>
    </source>
</evidence>
<evidence type="ECO:0000256" key="4">
    <source>
        <dbReference type="ARBA" id="ARBA00022840"/>
    </source>
</evidence>
<dbReference type="GO" id="GO:0003676">
    <property type="term" value="F:nucleic acid binding"/>
    <property type="evidence" value="ECO:0007669"/>
    <property type="project" value="InterPro"/>
</dbReference>
<evidence type="ECO:0000313" key="7">
    <source>
        <dbReference type="EMBL" id="CAB3690643.1"/>
    </source>
</evidence>
<dbReference type="Pfam" id="PF00270">
    <property type="entry name" value="DEAD"/>
    <property type="match status" value="1"/>
</dbReference>
<keyword evidence="1" id="KW-0547">Nucleotide-binding</keyword>
<dbReference type="Pfam" id="PF00271">
    <property type="entry name" value="Helicase_C"/>
    <property type="match status" value="1"/>
</dbReference>
<evidence type="ECO:0000259" key="5">
    <source>
        <dbReference type="PROSITE" id="PS51192"/>
    </source>
</evidence>
<feature type="domain" description="Helicase C-terminal" evidence="6">
    <location>
        <begin position="512"/>
        <end position="672"/>
    </location>
</feature>
<gene>
    <name evidence="8" type="ORF">C0Z16_15215</name>
    <name evidence="7" type="ORF">LMG27174_03150</name>
</gene>
<dbReference type="GO" id="GO:0016787">
    <property type="term" value="F:hydrolase activity"/>
    <property type="evidence" value="ECO:0007669"/>
    <property type="project" value="UniProtKB-KW"/>
</dbReference>
<dbReference type="InterPro" id="IPR001650">
    <property type="entry name" value="Helicase_C-like"/>
</dbReference>
<dbReference type="EMBL" id="PNXY01000009">
    <property type="protein sequence ID" value="PMS30300.1"/>
    <property type="molecule type" value="Genomic_DNA"/>
</dbReference>